<dbReference type="Pfam" id="PF00970">
    <property type="entry name" value="FAD_binding_6"/>
    <property type="match status" value="1"/>
</dbReference>
<dbReference type="InterPro" id="IPR008333">
    <property type="entry name" value="Cbr1-like_FAD-bd_dom"/>
</dbReference>
<evidence type="ECO:0000259" key="1">
    <source>
        <dbReference type="PROSITE" id="PS51384"/>
    </source>
</evidence>
<evidence type="ECO:0000313" key="2">
    <source>
        <dbReference type="EMBL" id="SVB40453.1"/>
    </source>
</evidence>
<dbReference type="Gene3D" id="2.40.30.10">
    <property type="entry name" value="Translation factors"/>
    <property type="match status" value="1"/>
</dbReference>
<reference evidence="2" key="1">
    <citation type="submission" date="2018-05" db="EMBL/GenBank/DDBJ databases">
        <authorList>
            <person name="Lanie J.A."/>
            <person name="Ng W.-L."/>
            <person name="Kazmierczak K.M."/>
            <person name="Andrzejewski T.M."/>
            <person name="Davidsen T.M."/>
            <person name="Wayne K.J."/>
            <person name="Tettelin H."/>
            <person name="Glass J.I."/>
            <person name="Rusch D."/>
            <person name="Podicherti R."/>
            <person name="Tsui H.-C.T."/>
            <person name="Winkler M.E."/>
        </authorList>
    </citation>
    <scope>NUCLEOTIDE SEQUENCE</scope>
</reference>
<dbReference type="SUPFAM" id="SSF52343">
    <property type="entry name" value="Ferredoxin reductase-like, C-terminal NADP-linked domain"/>
    <property type="match status" value="1"/>
</dbReference>
<gene>
    <name evidence="2" type="ORF">METZ01_LOCUS193307</name>
</gene>
<feature type="domain" description="FAD-binding FR-type" evidence="1">
    <location>
        <begin position="1"/>
        <end position="94"/>
    </location>
</feature>
<dbReference type="InterPro" id="IPR017927">
    <property type="entry name" value="FAD-bd_FR_type"/>
</dbReference>
<name>A0A382DS31_9ZZZZ</name>
<sequence length="213" mass="24314">MPHKLINIRNLSSTAYVIRLERKNIIFKAGQCFNLGIKGSGVNREYSIYSGENDSYLEFLIKEVRDGTVSPALRKVKKGTEIELHGPYGSFTIDPTQINQGHFLFIGTGTGIAPFHSFIRTYPKLDHQIIVGIRTLSEQYDLPDYDISKIVYCVSRERWEGFNGRVTSYLKNNSLTKNNICYLCGNQKMIHIVYDLLREIGLSGNQIFTEAFF</sequence>
<organism evidence="2">
    <name type="scientific">marine metagenome</name>
    <dbReference type="NCBI Taxonomy" id="408172"/>
    <lineage>
        <taxon>unclassified sequences</taxon>
        <taxon>metagenomes</taxon>
        <taxon>ecological metagenomes</taxon>
    </lineage>
</organism>
<dbReference type="InterPro" id="IPR050415">
    <property type="entry name" value="MRET"/>
</dbReference>
<dbReference type="AlphaFoldDB" id="A0A382DS31"/>
<accession>A0A382DS31</accession>
<dbReference type="PANTHER" id="PTHR47354:SF5">
    <property type="entry name" value="PROTEIN RFBI"/>
    <property type="match status" value="1"/>
</dbReference>
<dbReference type="GO" id="GO:0016491">
    <property type="term" value="F:oxidoreductase activity"/>
    <property type="evidence" value="ECO:0007669"/>
    <property type="project" value="InterPro"/>
</dbReference>
<dbReference type="PROSITE" id="PS51384">
    <property type="entry name" value="FAD_FR"/>
    <property type="match status" value="1"/>
</dbReference>
<dbReference type="PRINTS" id="PR00410">
    <property type="entry name" value="PHEHYDRXLASE"/>
</dbReference>
<dbReference type="InterPro" id="IPR001433">
    <property type="entry name" value="OxRdtase_FAD/NAD-bd"/>
</dbReference>
<proteinExistence type="predicted"/>
<dbReference type="SUPFAM" id="SSF63380">
    <property type="entry name" value="Riboflavin synthase domain-like"/>
    <property type="match status" value="1"/>
</dbReference>
<dbReference type="Pfam" id="PF00175">
    <property type="entry name" value="NAD_binding_1"/>
    <property type="match status" value="1"/>
</dbReference>
<dbReference type="InterPro" id="IPR017938">
    <property type="entry name" value="Riboflavin_synthase-like_b-brl"/>
</dbReference>
<protein>
    <recommendedName>
        <fullName evidence="1">FAD-binding FR-type domain-containing protein</fullName>
    </recommendedName>
</protein>
<dbReference type="InterPro" id="IPR039261">
    <property type="entry name" value="FNR_nucleotide-bd"/>
</dbReference>
<dbReference type="EMBL" id="UINC01040496">
    <property type="protein sequence ID" value="SVB40453.1"/>
    <property type="molecule type" value="Genomic_DNA"/>
</dbReference>
<dbReference type="PANTHER" id="PTHR47354">
    <property type="entry name" value="NADH OXIDOREDUCTASE HCR"/>
    <property type="match status" value="1"/>
</dbReference>
<dbReference type="Gene3D" id="3.40.50.80">
    <property type="entry name" value="Nucleotide-binding domain of ferredoxin-NADP reductase (FNR) module"/>
    <property type="match status" value="1"/>
</dbReference>